<evidence type="ECO:0000313" key="4">
    <source>
        <dbReference type="WBParaSite" id="BPAG_0001367601-mRNA-1"/>
    </source>
</evidence>
<dbReference type="EMBL" id="UZAD01013418">
    <property type="protein sequence ID" value="VDN94789.1"/>
    <property type="molecule type" value="Genomic_DNA"/>
</dbReference>
<evidence type="ECO:0000313" key="3">
    <source>
        <dbReference type="Proteomes" id="UP000278627"/>
    </source>
</evidence>
<protein>
    <submittedName>
        <fullName evidence="4">NifU_N domain-containing protein</fullName>
    </submittedName>
</protein>
<dbReference type="InterPro" id="IPR002871">
    <property type="entry name" value="NIF_FeS_clus_asmbl_NifU_N"/>
</dbReference>
<dbReference type="Gene3D" id="3.90.1010.10">
    <property type="match status" value="1"/>
</dbReference>
<dbReference type="STRING" id="6280.A0A0N4TXH5"/>
<reference evidence="4" key="1">
    <citation type="submission" date="2017-02" db="UniProtKB">
        <authorList>
            <consortium name="WormBaseParasite"/>
        </authorList>
    </citation>
    <scope>IDENTIFICATION</scope>
</reference>
<organism evidence="4">
    <name type="scientific">Brugia pahangi</name>
    <name type="common">Filarial nematode worm</name>
    <dbReference type="NCBI Taxonomy" id="6280"/>
    <lineage>
        <taxon>Eukaryota</taxon>
        <taxon>Metazoa</taxon>
        <taxon>Ecdysozoa</taxon>
        <taxon>Nematoda</taxon>
        <taxon>Chromadorea</taxon>
        <taxon>Rhabditida</taxon>
        <taxon>Spirurina</taxon>
        <taxon>Spiruromorpha</taxon>
        <taxon>Filarioidea</taxon>
        <taxon>Onchocercidae</taxon>
        <taxon>Brugia</taxon>
    </lineage>
</organism>
<feature type="domain" description="NIF system FeS cluster assembly NifU N-terminal" evidence="1">
    <location>
        <begin position="4"/>
        <end position="53"/>
    </location>
</feature>
<sequence length="73" mass="8300">MSYNEIFDHYENTRNDGSLDKNDPSVGTGFIGAPSCGNMIELQIKVNDKDLIEVLQSVFLNFLYYLNCQMSTK</sequence>
<dbReference type="GO" id="GO:0051536">
    <property type="term" value="F:iron-sulfur cluster binding"/>
    <property type="evidence" value="ECO:0007669"/>
    <property type="project" value="InterPro"/>
</dbReference>
<dbReference type="AlphaFoldDB" id="A0A0N4TXH5"/>
<dbReference type="PANTHER" id="PTHR10093">
    <property type="entry name" value="IRON-SULFUR CLUSTER ASSEMBLY ENZYME NIFU HOMOLOG"/>
    <property type="match status" value="1"/>
</dbReference>
<dbReference type="Proteomes" id="UP000278627">
    <property type="component" value="Unassembled WGS sequence"/>
</dbReference>
<name>A0A0N4TXH5_BRUPA</name>
<keyword evidence="3" id="KW-1185">Reference proteome</keyword>
<dbReference type="GO" id="GO:0005506">
    <property type="term" value="F:iron ion binding"/>
    <property type="evidence" value="ECO:0007669"/>
    <property type="project" value="InterPro"/>
</dbReference>
<dbReference type="Pfam" id="PF01592">
    <property type="entry name" value="NifU_N"/>
    <property type="match status" value="1"/>
</dbReference>
<dbReference type="GO" id="GO:0016226">
    <property type="term" value="P:iron-sulfur cluster assembly"/>
    <property type="evidence" value="ECO:0007669"/>
    <property type="project" value="InterPro"/>
</dbReference>
<accession>A0A0N4TXH5</accession>
<proteinExistence type="predicted"/>
<gene>
    <name evidence="2" type="ORF">BPAG_LOCUS13604</name>
</gene>
<reference evidence="2 3" key="2">
    <citation type="submission" date="2018-11" db="EMBL/GenBank/DDBJ databases">
        <authorList>
            <consortium name="Pathogen Informatics"/>
        </authorList>
    </citation>
    <scope>NUCLEOTIDE SEQUENCE [LARGE SCALE GENOMIC DNA]</scope>
</reference>
<dbReference type="SUPFAM" id="SSF82649">
    <property type="entry name" value="SufE/NifU"/>
    <property type="match status" value="1"/>
</dbReference>
<evidence type="ECO:0000313" key="2">
    <source>
        <dbReference type="EMBL" id="VDN94789.1"/>
    </source>
</evidence>
<dbReference type="WBParaSite" id="BPAG_0001367601-mRNA-1">
    <property type="protein sequence ID" value="BPAG_0001367601-mRNA-1"/>
    <property type="gene ID" value="BPAG_0001367601"/>
</dbReference>
<evidence type="ECO:0000259" key="1">
    <source>
        <dbReference type="Pfam" id="PF01592"/>
    </source>
</evidence>